<sequence>MMSKPLRTPVLLAALLLGAALPAQAQTMLTLGISAAPASVDPHFNQGTSTQTLTYNVFDTLTDRRPDGAVAPGLALSWKPIDDHTWELRLRPDVRFSDGTPFTAEDVAFTFARLPNVPNATASYAGQIRSIRRVEIVDPLTLRLHTEAPTPSLPVDLSVVGIVSHSIGATAATEDYNSLKAAIGTGPFVLRRFSPGIEAELTRNEAWWGPKPDWDRVTFRYIPNPGARSAALLSGSVDIIDLPSPNDLPRFRTDPKISVYSAQGWRLVYLAPNQSAAVAPMITGHDGQPLAENPLRDRRVRQALSIAINREGLAERVMQNTATPAGQFLPPGLFAHNPDIAVPANDPDAAKKLLAEAGYPDGFRMVLPVSQNARPTDPIAAQAIAQMWTRIGVQTTIETMPLSVYSPRSARMEFPISMWGWASPGHAGHPLISVIASNDRAKLTGSFNRSGYSNPALDALIQRAVTTLDDTQREALQRQAVAEAMTDVAIIPLYQLTNSWATRRGVTYEASGYDYTRATLAHQGR</sequence>
<name>A0A1V2H7H4_9PROT</name>
<reference evidence="7 8" key="1">
    <citation type="submission" date="2016-10" db="EMBL/GenBank/DDBJ databases">
        <title>Draft Genome sequence of Roseomonas sp. strain M3.</title>
        <authorList>
            <person name="Subhash Y."/>
            <person name="Lee S."/>
        </authorList>
    </citation>
    <scope>NUCLEOTIDE SEQUENCE [LARGE SCALE GENOMIC DNA]</scope>
    <source>
        <strain evidence="7 8">M3</strain>
    </source>
</reference>
<comment type="subcellular location">
    <subcellularLocation>
        <location evidence="1">Periplasm</location>
    </subcellularLocation>
</comment>
<evidence type="ECO:0000256" key="1">
    <source>
        <dbReference type="ARBA" id="ARBA00004418"/>
    </source>
</evidence>
<dbReference type="PIRSF" id="PIRSF002741">
    <property type="entry name" value="MppA"/>
    <property type="match status" value="1"/>
</dbReference>
<dbReference type="SUPFAM" id="SSF53850">
    <property type="entry name" value="Periplasmic binding protein-like II"/>
    <property type="match status" value="1"/>
</dbReference>
<dbReference type="GO" id="GO:0043190">
    <property type="term" value="C:ATP-binding cassette (ABC) transporter complex"/>
    <property type="evidence" value="ECO:0007669"/>
    <property type="project" value="InterPro"/>
</dbReference>
<evidence type="ECO:0000256" key="4">
    <source>
        <dbReference type="ARBA" id="ARBA00022729"/>
    </source>
</evidence>
<dbReference type="PANTHER" id="PTHR30290">
    <property type="entry name" value="PERIPLASMIC BINDING COMPONENT OF ABC TRANSPORTER"/>
    <property type="match status" value="1"/>
</dbReference>
<comment type="caution">
    <text evidence="7">The sequence shown here is derived from an EMBL/GenBank/DDBJ whole genome shotgun (WGS) entry which is preliminary data.</text>
</comment>
<feature type="signal peptide" evidence="5">
    <location>
        <begin position="1"/>
        <end position="25"/>
    </location>
</feature>
<comment type="similarity">
    <text evidence="2">Belongs to the bacterial solute-binding protein 5 family.</text>
</comment>
<evidence type="ECO:0000259" key="6">
    <source>
        <dbReference type="Pfam" id="PF00496"/>
    </source>
</evidence>
<gene>
    <name evidence="7" type="ORF">BKE38_02720</name>
</gene>
<evidence type="ECO:0000256" key="2">
    <source>
        <dbReference type="ARBA" id="ARBA00005695"/>
    </source>
</evidence>
<accession>A0A1V2H7H4</accession>
<dbReference type="GO" id="GO:1904680">
    <property type="term" value="F:peptide transmembrane transporter activity"/>
    <property type="evidence" value="ECO:0007669"/>
    <property type="project" value="TreeGrafter"/>
</dbReference>
<dbReference type="AlphaFoldDB" id="A0A1V2H7H4"/>
<evidence type="ECO:0000256" key="5">
    <source>
        <dbReference type="SAM" id="SignalP"/>
    </source>
</evidence>
<protein>
    <recommendedName>
        <fullName evidence="6">Solute-binding protein family 5 domain-containing protein</fullName>
    </recommendedName>
</protein>
<dbReference type="Gene3D" id="3.90.76.10">
    <property type="entry name" value="Dipeptide-binding Protein, Domain 1"/>
    <property type="match status" value="1"/>
</dbReference>
<feature type="domain" description="Solute-binding protein family 5" evidence="6">
    <location>
        <begin position="70"/>
        <end position="427"/>
    </location>
</feature>
<dbReference type="InterPro" id="IPR039424">
    <property type="entry name" value="SBP_5"/>
</dbReference>
<feature type="chain" id="PRO_5012505219" description="Solute-binding protein family 5 domain-containing protein" evidence="5">
    <location>
        <begin position="26"/>
        <end position="525"/>
    </location>
</feature>
<dbReference type="InterPro" id="IPR000914">
    <property type="entry name" value="SBP_5_dom"/>
</dbReference>
<dbReference type="Proteomes" id="UP000188879">
    <property type="component" value="Unassembled WGS sequence"/>
</dbReference>
<dbReference type="EMBL" id="MLCO01000018">
    <property type="protein sequence ID" value="ONG58572.1"/>
    <property type="molecule type" value="Genomic_DNA"/>
</dbReference>
<keyword evidence="4 5" id="KW-0732">Signal</keyword>
<proteinExistence type="inferred from homology"/>
<dbReference type="PANTHER" id="PTHR30290:SF9">
    <property type="entry name" value="OLIGOPEPTIDE-BINDING PROTEIN APPA"/>
    <property type="match status" value="1"/>
</dbReference>
<dbReference type="InterPro" id="IPR030678">
    <property type="entry name" value="Peptide/Ni-bd"/>
</dbReference>
<organism evidence="7 8">
    <name type="scientific">Teichococcus deserti</name>
    <dbReference type="NCBI Taxonomy" id="1817963"/>
    <lineage>
        <taxon>Bacteria</taxon>
        <taxon>Pseudomonadati</taxon>
        <taxon>Pseudomonadota</taxon>
        <taxon>Alphaproteobacteria</taxon>
        <taxon>Acetobacterales</taxon>
        <taxon>Roseomonadaceae</taxon>
        <taxon>Roseomonas</taxon>
    </lineage>
</organism>
<keyword evidence="8" id="KW-1185">Reference proteome</keyword>
<dbReference type="GO" id="GO:0015833">
    <property type="term" value="P:peptide transport"/>
    <property type="evidence" value="ECO:0007669"/>
    <property type="project" value="TreeGrafter"/>
</dbReference>
<keyword evidence="3" id="KW-0813">Transport</keyword>
<dbReference type="Gene3D" id="3.40.190.10">
    <property type="entry name" value="Periplasmic binding protein-like II"/>
    <property type="match status" value="1"/>
</dbReference>
<evidence type="ECO:0000256" key="3">
    <source>
        <dbReference type="ARBA" id="ARBA00022448"/>
    </source>
</evidence>
<dbReference type="Gene3D" id="3.10.105.10">
    <property type="entry name" value="Dipeptide-binding Protein, Domain 3"/>
    <property type="match status" value="1"/>
</dbReference>
<dbReference type="Pfam" id="PF00496">
    <property type="entry name" value="SBP_bac_5"/>
    <property type="match status" value="1"/>
</dbReference>
<evidence type="ECO:0000313" key="8">
    <source>
        <dbReference type="Proteomes" id="UP000188879"/>
    </source>
</evidence>
<dbReference type="CDD" id="cd08498">
    <property type="entry name" value="PBP2_NikA_DppA_OppA_like_2"/>
    <property type="match status" value="1"/>
</dbReference>
<evidence type="ECO:0000313" key="7">
    <source>
        <dbReference type="EMBL" id="ONG58572.1"/>
    </source>
</evidence>
<dbReference type="GO" id="GO:0030288">
    <property type="term" value="C:outer membrane-bounded periplasmic space"/>
    <property type="evidence" value="ECO:0007669"/>
    <property type="project" value="UniProtKB-ARBA"/>
</dbReference>